<sequence length="63" mass="7484">MEALNPHTERALWEAYVEDLEERKGVVERLPDWHDPKWIAGMVSHYDRLLMQAFANEPPIPKR</sequence>
<evidence type="ECO:0000313" key="1">
    <source>
        <dbReference type="EMBL" id="KKN12321.1"/>
    </source>
</evidence>
<protein>
    <submittedName>
        <fullName evidence="1">Uncharacterized protein</fullName>
    </submittedName>
</protein>
<organism evidence="1">
    <name type="scientific">marine sediment metagenome</name>
    <dbReference type="NCBI Taxonomy" id="412755"/>
    <lineage>
        <taxon>unclassified sequences</taxon>
        <taxon>metagenomes</taxon>
        <taxon>ecological metagenomes</taxon>
    </lineage>
</organism>
<dbReference type="AlphaFoldDB" id="A0A0F9QGN6"/>
<reference evidence="1" key="1">
    <citation type="journal article" date="2015" name="Nature">
        <title>Complex archaea that bridge the gap between prokaryotes and eukaryotes.</title>
        <authorList>
            <person name="Spang A."/>
            <person name="Saw J.H."/>
            <person name="Jorgensen S.L."/>
            <person name="Zaremba-Niedzwiedzka K."/>
            <person name="Martijn J."/>
            <person name="Lind A.E."/>
            <person name="van Eijk R."/>
            <person name="Schleper C."/>
            <person name="Guy L."/>
            <person name="Ettema T.J."/>
        </authorList>
    </citation>
    <scope>NUCLEOTIDE SEQUENCE</scope>
</reference>
<accession>A0A0F9QGN6</accession>
<dbReference type="EMBL" id="LAZR01004044">
    <property type="protein sequence ID" value="KKN12321.1"/>
    <property type="molecule type" value="Genomic_DNA"/>
</dbReference>
<comment type="caution">
    <text evidence="1">The sequence shown here is derived from an EMBL/GenBank/DDBJ whole genome shotgun (WGS) entry which is preliminary data.</text>
</comment>
<proteinExistence type="predicted"/>
<gene>
    <name evidence="1" type="ORF">LCGC14_1017730</name>
</gene>
<name>A0A0F9QGN6_9ZZZZ</name>